<protein>
    <submittedName>
        <fullName evidence="1">Uncharacterized protein</fullName>
    </submittedName>
</protein>
<reference evidence="1 2" key="1">
    <citation type="submission" date="2015-02" db="EMBL/GenBank/DDBJ databases">
        <title>Improved understanding of the partial-nitritation anammox process through 23 genomes representing the majority of the microbial community.</title>
        <authorList>
            <person name="Speth D.R."/>
            <person name="In T Zandt M."/>
            <person name="Guerrero Cruz S."/>
            <person name="Jetten M.S."/>
            <person name="Dutilh B.E."/>
        </authorList>
    </citation>
    <scope>NUCLEOTIDE SEQUENCE [LARGE SCALE GENOMIC DNA]</scope>
    <source>
        <strain evidence="1">OLB21</strain>
    </source>
</reference>
<name>A0A136KJJ7_9BACT</name>
<gene>
    <name evidence="1" type="ORF">UZ20_WS6002000415</name>
</gene>
<proteinExistence type="predicted"/>
<comment type="caution">
    <text evidence="1">The sequence shown here is derived from an EMBL/GenBank/DDBJ whole genome shotgun (WGS) entry which is preliminary data.</text>
</comment>
<sequence>MLIKSEKNNLILRGANVSVAIVGTSSKTKKFDQDIVLSGKQVESAEDSLLITHPGEYEAKGVFIYALDTNESTEANMFSVNLEQIQIVYLDANTKKIDPKVAEQVGIDHILVVDFYDEKDYQQRLEMISIFDPYIFLPLGANEELSKKIAAELGVELPQKESKFKFVESDFADEEHSTSLYLLSD</sequence>
<evidence type="ECO:0000313" key="1">
    <source>
        <dbReference type="EMBL" id="KXK09611.1"/>
    </source>
</evidence>
<dbReference type="Proteomes" id="UP000070449">
    <property type="component" value="Unassembled WGS sequence"/>
</dbReference>
<organism evidence="1 2">
    <name type="scientific">candidate division WS6 bacterium OLB21</name>
    <dbReference type="NCBI Taxonomy" id="1617427"/>
    <lineage>
        <taxon>Bacteria</taxon>
        <taxon>Candidatus Dojkabacteria</taxon>
    </lineage>
</organism>
<evidence type="ECO:0000313" key="2">
    <source>
        <dbReference type="Proteomes" id="UP000070449"/>
    </source>
</evidence>
<accession>A0A136KJJ7</accession>
<dbReference type="EMBL" id="JYPD01000014">
    <property type="protein sequence ID" value="KXK09611.1"/>
    <property type="molecule type" value="Genomic_DNA"/>
</dbReference>
<dbReference type="STRING" id="1617427.UZ20_WS6002000415"/>
<dbReference type="AlphaFoldDB" id="A0A136KJJ7"/>